<dbReference type="Pfam" id="PF22679">
    <property type="entry name" value="T1R_D3-like"/>
    <property type="match status" value="1"/>
</dbReference>
<sequence>MAIDTTEQGFEKNIEHSLIQSGYIQRSITGLSLEQFKQHAIDVEILFEFLEATQSKSLERLRKVYKDQYKAKIIDRLSKELNKRGMIDCLRHGIKDYGVSLKLAYNKPPSTMNQLLLDQCEKNIFTVSRQVYFSKDKNQSIDMMISLNGLPITVMELKNQLTNQTVEDSMKQFEQDRDPREILFQFKKRTIVYFAVDTDEIYMTTRLNKSQTYFLPFNKGNDGGKGNPIAYGDYRTSYLWKGILQKDSLLDILFRFVYVKNEDVQDSTGEIIDKKETVIFPRYHQLNSVRRIEADVIEKGVGHNYLVQHSAGSGKTNSISWLAHRLAKLHDEDNNPTYSSIIVITDRRVLDKQLQDAVFQLEHKAGMVEKIDKDSTQLADAIMGGTRIIITTLQKFPFIIEKVGEFQRGNYGIIIDEAHSSQGGKASNTMTNILSDKSLEDAFKEDQLMEENMTDMDDQIVETIVRSGKQDNISFFAFTATPKPKTIERFGTPDSDGIPHAFDVYSMRQAIEEGFILDVLKNYTTYKTFYKVAKSIDDDPEVISSKASKQIARFVSLHPHNIAQKTEIILEHYRQVTRNKIGGRAKAMVVTGSRLHALRYKQAFDRYIKAKGYNDLKTLVAFSGIVNDKGIPYTEAEMNEFGEKELPEKFHSDEYQVLIVAEKYQTGFDEPLLHTMYVDKPLDGIKAVQTLSRLNRTCNGKNDTFVLDFVNDAEDIQKAFQPYYEVTGLEEVTDPNLLYDLQHELDAYQTYTEDEIEEVCKLEFSGKKKTSRPQEKLNSILDKAVNRFNIDLTDEQKDDFKGAATKFIRTYSFVLQIGPFVDVDLHKLFVYLNYLLRKLPRVGSDEVYLADDVALEYYRNDKVFEGSISLNIEGESKLKSTSFGKGASPEEEKERLSSIIDRLNERFGTEFTDTDKLSRDQIVEDMINDDELAQKARNNTKENFKFSYEKSFLDYVISRMSQNEQFFMKMLESGEFRTFIMQDMFNEVYDGLNNRAMN</sequence>
<dbReference type="Gene3D" id="3.40.50.300">
    <property type="entry name" value="P-loop containing nucleotide triphosphate hydrolases"/>
    <property type="match status" value="2"/>
</dbReference>
<dbReference type="Proteomes" id="UP000676456">
    <property type="component" value="Unassembled WGS sequence"/>
</dbReference>
<protein>
    <submittedName>
        <fullName evidence="2">Type I restriction endonuclease subunit R</fullName>
    </submittedName>
</protein>
<dbReference type="Gene3D" id="3.90.1570.50">
    <property type="match status" value="1"/>
</dbReference>
<dbReference type="GO" id="GO:0009307">
    <property type="term" value="P:DNA restriction-modification system"/>
    <property type="evidence" value="ECO:0007669"/>
    <property type="project" value="UniProtKB-KW"/>
</dbReference>
<dbReference type="AlphaFoldDB" id="A0A942UI27"/>
<dbReference type="InterPro" id="IPR007409">
    <property type="entry name" value="Restrct_endonuc_type1_HsdR_N"/>
</dbReference>
<dbReference type="Pfam" id="PF18766">
    <property type="entry name" value="SWI2_SNF2"/>
    <property type="match status" value="1"/>
</dbReference>
<dbReference type="InterPro" id="IPR040980">
    <property type="entry name" value="SWI2_SNF2"/>
</dbReference>
<evidence type="ECO:0000313" key="2">
    <source>
        <dbReference type="EMBL" id="MBS4221871.1"/>
    </source>
</evidence>
<accession>A0A942UI27</accession>
<evidence type="ECO:0000313" key="3">
    <source>
        <dbReference type="Proteomes" id="UP000676456"/>
    </source>
</evidence>
<keyword evidence="2" id="KW-0378">Hydrolase</keyword>
<gene>
    <name evidence="2" type="ORF">KHA91_03750</name>
</gene>
<evidence type="ECO:0000259" key="1">
    <source>
        <dbReference type="PROSITE" id="PS51192"/>
    </source>
</evidence>
<dbReference type="GO" id="GO:0005524">
    <property type="term" value="F:ATP binding"/>
    <property type="evidence" value="ECO:0007669"/>
    <property type="project" value="UniProtKB-KW"/>
</dbReference>
<dbReference type="SUPFAM" id="SSF52540">
    <property type="entry name" value="P-loop containing nucleoside triphosphate hydrolases"/>
    <property type="match status" value="2"/>
</dbReference>
<dbReference type="RefSeq" id="WP_213096859.1">
    <property type="nucleotide sequence ID" value="NZ_JAGYPN010000001.1"/>
</dbReference>
<proteinExistence type="predicted"/>
<dbReference type="EMBL" id="JAGYPN010000001">
    <property type="protein sequence ID" value="MBS4221871.1"/>
    <property type="molecule type" value="Genomic_DNA"/>
</dbReference>
<dbReference type="GO" id="GO:0009035">
    <property type="term" value="F:type I site-specific deoxyribonuclease activity"/>
    <property type="evidence" value="ECO:0007669"/>
    <property type="project" value="UniProtKB-EC"/>
</dbReference>
<keyword evidence="2" id="KW-0540">Nuclease</keyword>
<dbReference type="InterPro" id="IPR014001">
    <property type="entry name" value="Helicase_ATP-bd"/>
</dbReference>
<feature type="domain" description="Helicase ATP-binding" evidence="1">
    <location>
        <begin position="296"/>
        <end position="500"/>
    </location>
</feature>
<organism evidence="2 3">
    <name type="scientific">Lederbergia citrea</name>
    <dbReference type="NCBI Taxonomy" id="2833581"/>
    <lineage>
        <taxon>Bacteria</taxon>
        <taxon>Bacillati</taxon>
        <taxon>Bacillota</taxon>
        <taxon>Bacilli</taxon>
        <taxon>Bacillales</taxon>
        <taxon>Bacillaceae</taxon>
        <taxon>Lederbergia</taxon>
    </lineage>
</organism>
<dbReference type="PANTHER" id="PTHR42927">
    <property type="entry name" value="HELICASE SUPERFAMILY 1 AND 2 DOMAIN-CONTAINING PROTEIN"/>
    <property type="match status" value="1"/>
</dbReference>
<dbReference type="GO" id="GO:0003677">
    <property type="term" value="F:DNA binding"/>
    <property type="evidence" value="ECO:0007669"/>
    <property type="project" value="UniProtKB-KW"/>
</dbReference>
<dbReference type="PROSITE" id="PS51192">
    <property type="entry name" value="HELICASE_ATP_BIND_1"/>
    <property type="match status" value="1"/>
</dbReference>
<name>A0A942UI27_9BACI</name>
<keyword evidence="3" id="KW-1185">Reference proteome</keyword>
<dbReference type="InterPro" id="IPR027417">
    <property type="entry name" value="P-loop_NTPase"/>
</dbReference>
<keyword evidence="2" id="KW-0255">Endonuclease</keyword>
<dbReference type="Pfam" id="PF04313">
    <property type="entry name" value="HSDR_N"/>
    <property type="match status" value="1"/>
</dbReference>
<reference evidence="2 3" key="1">
    <citation type="submission" date="2021-05" db="EMBL/GenBank/DDBJ databases">
        <title>Novel Bacillus species.</title>
        <authorList>
            <person name="Liu G."/>
        </authorList>
    </citation>
    <scope>NUCLEOTIDE SEQUENCE [LARGE SCALE GENOMIC DNA]</scope>
    <source>
        <strain evidence="2 3">FJAT-49682</strain>
    </source>
</reference>
<comment type="caution">
    <text evidence="2">The sequence shown here is derived from an EMBL/GenBank/DDBJ whole genome shotgun (WGS) entry which is preliminary data.</text>
</comment>
<dbReference type="SMART" id="SM00487">
    <property type="entry name" value="DEXDc"/>
    <property type="match status" value="1"/>
</dbReference>
<dbReference type="PANTHER" id="PTHR42927:SF1">
    <property type="entry name" value="HELICASE SUPERFAMILY 1 AND 2 DOMAIN-CONTAINING PROTEIN"/>
    <property type="match status" value="1"/>
</dbReference>
<dbReference type="InterPro" id="IPR055180">
    <property type="entry name" value="HsdR_RecA-like_helicase_dom_2"/>
</dbReference>